<protein>
    <submittedName>
        <fullName evidence="1">Uncharacterized protein</fullName>
    </submittedName>
</protein>
<dbReference type="Proteomes" id="UP000007266">
    <property type="component" value="Linkage group 8"/>
</dbReference>
<keyword evidence="2" id="KW-1185">Reference proteome</keyword>
<dbReference type="EMBL" id="KQ971357">
    <property type="protein sequence ID" value="KYB26053.1"/>
    <property type="molecule type" value="Genomic_DNA"/>
</dbReference>
<reference evidence="1 2" key="2">
    <citation type="journal article" date="2010" name="Nucleic Acids Res.">
        <title>BeetleBase in 2010: revisions to provide comprehensive genomic information for Tribolium castaneum.</title>
        <authorList>
            <person name="Kim H.S."/>
            <person name="Murphy T."/>
            <person name="Xia J."/>
            <person name="Caragea D."/>
            <person name="Park Y."/>
            <person name="Beeman R.W."/>
            <person name="Lorenzen M.D."/>
            <person name="Butcher S."/>
            <person name="Manak J.R."/>
            <person name="Brown S.J."/>
        </authorList>
    </citation>
    <scope>GENOME REANNOTATION</scope>
    <source>
        <strain evidence="1 2">Georgia GA2</strain>
    </source>
</reference>
<evidence type="ECO:0000313" key="2">
    <source>
        <dbReference type="Proteomes" id="UP000007266"/>
    </source>
</evidence>
<organism evidence="1 2">
    <name type="scientific">Tribolium castaneum</name>
    <name type="common">Red flour beetle</name>
    <dbReference type="NCBI Taxonomy" id="7070"/>
    <lineage>
        <taxon>Eukaryota</taxon>
        <taxon>Metazoa</taxon>
        <taxon>Ecdysozoa</taxon>
        <taxon>Arthropoda</taxon>
        <taxon>Hexapoda</taxon>
        <taxon>Insecta</taxon>
        <taxon>Pterygota</taxon>
        <taxon>Neoptera</taxon>
        <taxon>Endopterygota</taxon>
        <taxon>Coleoptera</taxon>
        <taxon>Polyphaga</taxon>
        <taxon>Cucujiformia</taxon>
        <taxon>Tenebrionidae</taxon>
        <taxon>Tenebrionidae incertae sedis</taxon>
        <taxon>Tribolium</taxon>
    </lineage>
</organism>
<dbReference type="InParanoid" id="A0A139WDP2"/>
<name>A0A139WDP2_TRICA</name>
<proteinExistence type="predicted"/>
<evidence type="ECO:0000313" key="1">
    <source>
        <dbReference type="EMBL" id="KYB26053.1"/>
    </source>
</evidence>
<dbReference type="AlphaFoldDB" id="A0A139WDP2"/>
<accession>A0A139WDP2</accession>
<sequence>MENNLPNYYINNYDPEPLIVDEPSASTNLEDPSGSENNEIKIIFMHRMFGKNLELKL</sequence>
<reference evidence="1 2" key="1">
    <citation type="journal article" date="2008" name="Nature">
        <title>The genome of the model beetle and pest Tribolium castaneum.</title>
        <authorList>
            <consortium name="Tribolium Genome Sequencing Consortium"/>
            <person name="Richards S."/>
            <person name="Gibbs R.A."/>
            <person name="Weinstock G.M."/>
            <person name="Brown S.J."/>
            <person name="Denell R."/>
            <person name="Beeman R.W."/>
            <person name="Gibbs R."/>
            <person name="Beeman R.W."/>
            <person name="Brown S.J."/>
            <person name="Bucher G."/>
            <person name="Friedrich M."/>
            <person name="Grimmelikhuijzen C.J."/>
            <person name="Klingler M."/>
            <person name="Lorenzen M."/>
            <person name="Richards S."/>
            <person name="Roth S."/>
            <person name="Schroder R."/>
            <person name="Tautz D."/>
            <person name="Zdobnov E.M."/>
            <person name="Muzny D."/>
            <person name="Gibbs R.A."/>
            <person name="Weinstock G.M."/>
            <person name="Attaway T."/>
            <person name="Bell S."/>
            <person name="Buhay C.J."/>
            <person name="Chandrabose M.N."/>
            <person name="Chavez D."/>
            <person name="Clerk-Blankenburg K.P."/>
            <person name="Cree A."/>
            <person name="Dao M."/>
            <person name="Davis C."/>
            <person name="Chacko J."/>
            <person name="Dinh H."/>
            <person name="Dugan-Rocha S."/>
            <person name="Fowler G."/>
            <person name="Garner T.T."/>
            <person name="Garnes J."/>
            <person name="Gnirke A."/>
            <person name="Hawes A."/>
            <person name="Hernandez J."/>
            <person name="Hines S."/>
            <person name="Holder M."/>
            <person name="Hume J."/>
            <person name="Jhangiani S.N."/>
            <person name="Joshi V."/>
            <person name="Khan Z.M."/>
            <person name="Jackson L."/>
            <person name="Kovar C."/>
            <person name="Kowis A."/>
            <person name="Lee S."/>
            <person name="Lewis L.R."/>
            <person name="Margolis J."/>
            <person name="Morgan M."/>
            <person name="Nazareth L.V."/>
            <person name="Nguyen N."/>
            <person name="Okwuonu G."/>
            <person name="Parker D."/>
            <person name="Richards S."/>
            <person name="Ruiz S.J."/>
            <person name="Santibanez J."/>
            <person name="Savard J."/>
            <person name="Scherer S.E."/>
            <person name="Schneider B."/>
            <person name="Sodergren E."/>
            <person name="Tautz D."/>
            <person name="Vattahil S."/>
            <person name="Villasana D."/>
            <person name="White C.S."/>
            <person name="Wright R."/>
            <person name="Park Y."/>
            <person name="Beeman R.W."/>
            <person name="Lord J."/>
            <person name="Oppert B."/>
            <person name="Lorenzen M."/>
            <person name="Brown S."/>
            <person name="Wang L."/>
            <person name="Savard J."/>
            <person name="Tautz D."/>
            <person name="Richards S."/>
            <person name="Weinstock G."/>
            <person name="Gibbs R.A."/>
            <person name="Liu Y."/>
            <person name="Worley K."/>
            <person name="Weinstock G."/>
            <person name="Elsik C.G."/>
            <person name="Reese J.T."/>
            <person name="Elhaik E."/>
            <person name="Landan G."/>
            <person name="Graur D."/>
            <person name="Arensburger P."/>
            <person name="Atkinson P."/>
            <person name="Beeman R.W."/>
            <person name="Beidler J."/>
            <person name="Brown S.J."/>
            <person name="Demuth J.P."/>
            <person name="Drury D.W."/>
            <person name="Du Y.Z."/>
            <person name="Fujiwara H."/>
            <person name="Lorenzen M."/>
            <person name="Maselli V."/>
            <person name="Osanai M."/>
            <person name="Park Y."/>
            <person name="Robertson H.M."/>
            <person name="Tu Z."/>
            <person name="Wang J.J."/>
            <person name="Wang S."/>
            <person name="Richards S."/>
            <person name="Song H."/>
            <person name="Zhang L."/>
            <person name="Sodergren E."/>
            <person name="Werner D."/>
            <person name="Stanke M."/>
            <person name="Morgenstern B."/>
            <person name="Solovyev V."/>
            <person name="Kosarev P."/>
            <person name="Brown G."/>
            <person name="Chen H.C."/>
            <person name="Ermolaeva O."/>
            <person name="Hlavina W."/>
            <person name="Kapustin Y."/>
            <person name="Kiryutin B."/>
            <person name="Kitts P."/>
            <person name="Maglott D."/>
            <person name="Pruitt K."/>
            <person name="Sapojnikov V."/>
            <person name="Souvorov A."/>
            <person name="Mackey A.J."/>
            <person name="Waterhouse R.M."/>
            <person name="Wyder S."/>
            <person name="Zdobnov E.M."/>
            <person name="Zdobnov E.M."/>
            <person name="Wyder S."/>
            <person name="Kriventseva E.V."/>
            <person name="Kadowaki T."/>
            <person name="Bork P."/>
            <person name="Aranda M."/>
            <person name="Bao R."/>
            <person name="Beermann A."/>
            <person name="Berns N."/>
            <person name="Bolognesi R."/>
            <person name="Bonneton F."/>
            <person name="Bopp D."/>
            <person name="Brown S.J."/>
            <person name="Bucher G."/>
            <person name="Butts T."/>
            <person name="Chaumot A."/>
            <person name="Denell R.E."/>
            <person name="Ferrier D.E."/>
            <person name="Friedrich M."/>
            <person name="Gordon C.M."/>
            <person name="Jindra M."/>
            <person name="Klingler M."/>
            <person name="Lan Q."/>
            <person name="Lattorff H.M."/>
            <person name="Laudet V."/>
            <person name="von Levetsow C."/>
            <person name="Liu Z."/>
            <person name="Lutz R."/>
            <person name="Lynch J.A."/>
            <person name="da Fonseca R.N."/>
            <person name="Posnien N."/>
            <person name="Reuter R."/>
            <person name="Roth S."/>
            <person name="Savard J."/>
            <person name="Schinko J.B."/>
            <person name="Schmitt C."/>
            <person name="Schoppmeier M."/>
            <person name="Schroder R."/>
            <person name="Shippy T.D."/>
            <person name="Simonnet F."/>
            <person name="Marques-Souza H."/>
            <person name="Tautz D."/>
            <person name="Tomoyasu Y."/>
            <person name="Trauner J."/>
            <person name="Van der Zee M."/>
            <person name="Vervoort M."/>
            <person name="Wittkopp N."/>
            <person name="Wimmer E.A."/>
            <person name="Yang X."/>
            <person name="Jones A.K."/>
            <person name="Sattelle D.B."/>
            <person name="Ebert P.R."/>
            <person name="Nelson D."/>
            <person name="Scott J.G."/>
            <person name="Beeman R.W."/>
            <person name="Muthukrishnan S."/>
            <person name="Kramer K.J."/>
            <person name="Arakane Y."/>
            <person name="Beeman R.W."/>
            <person name="Zhu Q."/>
            <person name="Hogenkamp D."/>
            <person name="Dixit R."/>
            <person name="Oppert B."/>
            <person name="Jiang H."/>
            <person name="Zou Z."/>
            <person name="Marshall J."/>
            <person name="Elpidina E."/>
            <person name="Vinokurov K."/>
            <person name="Oppert C."/>
            <person name="Zou Z."/>
            <person name="Evans J."/>
            <person name="Lu Z."/>
            <person name="Zhao P."/>
            <person name="Sumathipala N."/>
            <person name="Altincicek B."/>
            <person name="Vilcinskas A."/>
            <person name="Williams M."/>
            <person name="Hultmark D."/>
            <person name="Hetru C."/>
            <person name="Jiang H."/>
            <person name="Grimmelikhuijzen C.J."/>
            <person name="Hauser F."/>
            <person name="Cazzamali G."/>
            <person name="Williamson M."/>
            <person name="Park Y."/>
            <person name="Li B."/>
            <person name="Tanaka Y."/>
            <person name="Predel R."/>
            <person name="Neupert S."/>
            <person name="Schachtner J."/>
            <person name="Verleyen P."/>
            <person name="Raible F."/>
            <person name="Bork P."/>
            <person name="Friedrich M."/>
            <person name="Walden K.K."/>
            <person name="Robertson H.M."/>
            <person name="Angeli S."/>
            <person name="Foret S."/>
            <person name="Bucher G."/>
            <person name="Schuetz S."/>
            <person name="Maleszka R."/>
            <person name="Wimmer E.A."/>
            <person name="Beeman R.W."/>
            <person name="Lorenzen M."/>
            <person name="Tomoyasu Y."/>
            <person name="Miller S.C."/>
            <person name="Grossmann D."/>
            <person name="Bucher G."/>
        </authorList>
    </citation>
    <scope>NUCLEOTIDE SEQUENCE [LARGE SCALE GENOMIC DNA]</scope>
    <source>
        <strain evidence="1 2">Georgia GA2</strain>
    </source>
</reference>
<gene>
    <name evidence="1" type="primary">AUGUSTUS-3.0.2_33940</name>
    <name evidence="1" type="ORF">TcasGA2_TC033940</name>
</gene>